<sequence>MYSSRRRGSDLRFWAAGTAWLVFLGRNFAFGDSYSATGYDPDQGVNNIPGIGKTTSGGYNWLQFLASTDLTQPVALYDFAVTGAVINNSVIYNSSTQPTTPTDFVQQVATWKKYFAIPGGSAIKSAEVTWKPNRALFTVWFGINDVGLETLLLEDPVDKIPRIFGTLSVLINDLYTNGARNFLFLTVPPTERTPTLRSLSTINITDYTSTLALFNEALSSFAATIPLAYPTTHVTTFDTQDIFNDILDAAASHGFSDSTSSCSSYSSISTNPNAFLPQCGWPLAEYVWYDGSHPTWRVHEILAGKVAQLIHTGMQSMAPPAVTTEPSTTASSQMPLKSSVPVSGAVESRPRPGWKDVLLALAAAGLIISTCGPFLYCLAFLKVHLAMGLHSHEDAVLPSSSTSESWELEVARILQALIFITRSHSFFFMERPSVALFLAFCLAQLISSIIAAYGDWGFSDVQGVSRATLFKPQANSSSHSRTARHYLEFAAQIVLVLLAISALPESKFRLAWGYGRQADVGGPQYTREHPRLLSQGLTAGATLWEHLRPASSLNPFLIIDGSARTTTASRPRAIRSEMQSSAAICNNLHGLTPNRPGRDLSFPDMSEDLPVHYQLGTSTRFPRWRSRGTDLRHRLATGEEEVLDTRTAGRELNRLGLEPSRAAPLETVYIAGLTTLAPPDSYTTNGYDPSKGITNIPDVGGTSSGGSSWPTFLANAAPPVKIELYNFAVGGAATNNTALYLAGQPHTIPDFPQQFDTFKQYFAQPGGIATSNGTVTWQSNRTLFTVFFGINDVGLEVRNGEDRRIELPQIFGTWSNIFSQLYTLGARNFLILSIPPTQRTPFISGLPPDVRALYESDLSAQNEALSNFVGTIESAYSGSKVTFFDTQPVFADILDNYQSYGFKDNSTYCDIYASISTQPALFLPQCGIPLAQYVWWNSGHPSWPVHQILASKIAERHAHLPVFFLQALLDDGVASSTGNTTNATSSTEVSIVNSSSATSTTSSSSFGWFANIITSLFPGLASGS</sequence>
<dbReference type="Gene3D" id="3.40.50.1110">
    <property type="entry name" value="SGNH hydrolase"/>
    <property type="match status" value="2"/>
</dbReference>
<evidence type="ECO:0000256" key="2">
    <source>
        <dbReference type="SAM" id="Phobius"/>
    </source>
</evidence>
<protein>
    <recommendedName>
        <fullName evidence="5">Carbohydrate esterase family 16 protein</fullName>
    </recommendedName>
</protein>
<dbReference type="GO" id="GO:0016788">
    <property type="term" value="F:hydrolase activity, acting on ester bonds"/>
    <property type="evidence" value="ECO:0007669"/>
    <property type="project" value="InterPro"/>
</dbReference>
<dbReference type="Pfam" id="PF00657">
    <property type="entry name" value="Lipase_GDSL"/>
    <property type="match status" value="2"/>
</dbReference>
<evidence type="ECO:0008006" key="5">
    <source>
        <dbReference type="Google" id="ProtNLM"/>
    </source>
</evidence>
<dbReference type="PANTHER" id="PTHR45648:SF85">
    <property type="entry name" value="A, PUTATIVE (AFU_ORTHOLOGUE AFUA_2G10760)-RELATED"/>
    <property type="match status" value="1"/>
</dbReference>
<feature type="transmembrane region" description="Helical" evidence="2">
    <location>
        <begin position="357"/>
        <end position="381"/>
    </location>
</feature>
<dbReference type="CDD" id="cd01846">
    <property type="entry name" value="fatty_acyltransferase_like"/>
    <property type="match status" value="2"/>
</dbReference>
<dbReference type="EMBL" id="PUHQ01000102">
    <property type="protein sequence ID" value="KAG0656162.1"/>
    <property type="molecule type" value="Genomic_DNA"/>
</dbReference>
<dbReference type="PANTHER" id="PTHR45648">
    <property type="entry name" value="GDSL LIPASE/ACYLHYDROLASE FAMILY PROTEIN (AFU_ORTHOLOGUE AFUA_4G14700)"/>
    <property type="match status" value="1"/>
</dbReference>
<dbReference type="InterPro" id="IPR001087">
    <property type="entry name" value="GDSL"/>
</dbReference>
<keyword evidence="1" id="KW-0378">Hydrolase</keyword>
<dbReference type="InterPro" id="IPR051058">
    <property type="entry name" value="GDSL_Est/Lipase"/>
</dbReference>
<evidence type="ECO:0000313" key="4">
    <source>
        <dbReference type="Proteomes" id="UP000777482"/>
    </source>
</evidence>
<proteinExistence type="predicted"/>
<gene>
    <name evidence="3" type="ORF">C6P46_000401</name>
</gene>
<dbReference type="InterPro" id="IPR036514">
    <property type="entry name" value="SGNH_hydro_sf"/>
</dbReference>
<name>A0A9P6VX36_RHOMI</name>
<accession>A0A9P6VX36</accession>
<organism evidence="3 4">
    <name type="scientific">Rhodotorula mucilaginosa</name>
    <name type="common">Yeast</name>
    <name type="synonym">Rhodotorula rubra</name>
    <dbReference type="NCBI Taxonomy" id="5537"/>
    <lineage>
        <taxon>Eukaryota</taxon>
        <taxon>Fungi</taxon>
        <taxon>Dikarya</taxon>
        <taxon>Basidiomycota</taxon>
        <taxon>Pucciniomycotina</taxon>
        <taxon>Microbotryomycetes</taxon>
        <taxon>Sporidiobolales</taxon>
        <taxon>Sporidiobolaceae</taxon>
        <taxon>Rhodotorula</taxon>
    </lineage>
</organism>
<reference evidence="3 4" key="1">
    <citation type="submission" date="2020-11" db="EMBL/GenBank/DDBJ databases">
        <title>Kefir isolates.</title>
        <authorList>
            <person name="Marcisauskas S."/>
            <person name="Kim Y."/>
            <person name="Blasche S."/>
        </authorList>
    </citation>
    <scope>NUCLEOTIDE SEQUENCE [LARGE SCALE GENOMIC DNA]</scope>
    <source>
        <strain evidence="3 4">KR</strain>
    </source>
</reference>
<comment type="caution">
    <text evidence="3">The sequence shown here is derived from an EMBL/GenBank/DDBJ whole genome shotgun (WGS) entry which is preliminary data.</text>
</comment>
<keyword evidence="4" id="KW-1185">Reference proteome</keyword>
<dbReference type="OrthoDB" id="1600564at2759"/>
<dbReference type="Proteomes" id="UP000777482">
    <property type="component" value="Unassembled WGS sequence"/>
</dbReference>
<evidence type="ECO:0000313" key="3">
    <source>
        <dbReference type="EMBL" id="KAG0656162.1"/>
    </source>
</evidence>
<keyword evidence="2" id="KW-1133">Transmembrane helix</keyword>
<dbReference type="Gene3D" id="1.20.1110.10">
    <property type="entry name" value="Calcium-transporting ATPase, transmembrane domain"/>
    <property type="match status" value="1"/>
</dbReference>
<dbReference type="AlphaFoldDB" id="A0A9P6VX36"/>
<keyword evidence="2" id="KW-0472">Membrane</keyword>
<dbReference type="SUPFAM" id="SSF52266">
    <property type="entry name" value="SGNH hydrolase"/>
    <property type="match status" value="2"/>
</dbReference>
<keyword evidence="2" id="KW-0812">Transmembrane</keyword>
<evidence type="ECO:0000256" key="1">
    <source>
        <dbReference type="ARBA" id="ARBA00022801"/>
    </source>
</evidence>
<feature type="transmembrane region" description="Helical" evidence="2">
    <location>
        <begin position="434"/>
        <end position="454"/>
    </location>
</feature>